<feature type="transmembrane region" description="Helical" evidence="9">
    <location>
        <begin position="197"/>
        <end position="218"/>
    </location>
</feature>
<keyword evidence="11" id="KW-1185">Reference proteome</keyword>
<evidence type="ECO:0000256" key="5">
    <source>
        <dbReference type="ARBA" id="ARBA00022683"/>
    </source>
</evidence>
<evidence type="ECO:0000256" key="1">
    <source>
        <dbReference type="ARBA" id="ARBA00004651"/>
    </source>
</evidence>
<evidence type="ECO:0000313" key="11">
    <source>
        <dbReference type="Proteomes" id="UP000199698"/>
    </source>
</evidence>
<dbReference type="EMBL" id="FMBA01000028">
    <property type="protein sequence ID" value="SCC12898.1"/>
    <property type="molecule type" value="Genomic_DNA"/>
</dbReference>
<organism evidence="10 11">
    <name type="scientific">Gilliamella intestini</name>
    <dbReference type="NCBI Taxonomy" id="1798183"/>
    <lineage>
        <taxon>Bacteria</taxon>
        <taxon>Pseudomonadati</taxon>
        <taxon>Pseudomonadota</taxon>
        <taxon>Gammaproteobacteria</taxon>
        <taxon>Orbales</taxon>
        <taxon>Orbaceae</taxon>
        <taxon>Gilliamella</taxon>
    </lineage>
</organism>
<name>A0A1C4C1E1_9GAMM</name>
<keyword evidence="6 9" id="KW-0812">Transmembrane</keyword>
<evidence type="ECO:0000256" key="3">
    <source>
        <dbReference type="ARBA" id="ARBA00022475"/>
    </source>
</evidence>
<dbReference type="PANTHER" id="PTHR32502:SF5">
    <property type="entry name" value="N-ACETYLGALACTOSAMINE PERMEASE IID COMPONENT-RELATED"/>
    <property type="match status" value="1"/>
</dbReference>
<evidence type="ECO:0000256" key="9">
    <source>
        <dbReference type="SAM" id="Phobius"/>
    </source>
</evidence>
<keyword evidence="5" id="KW-0598">Phosphotransferase system</keyword>
<dbReference type="InterPro" id="IPR004704">
    <property type="entry name" value="PTS_IID_man"/>
</dbReference>
<keyword evidence="3" id="KW-1003">Cell membrane</keyword>
<dbReference type="Proteomes" id="UP000199698">
    <property type="component" value="Unassembled WGS sequence"/>
</dbReference>
<dbReference type="GO" id="GO:0009401">
    <property type="term" value="P:phosphoenolpyruvate-dependent sugar phosphotransferase system"/>
    <property type="evidence" value="ECO:0007669"/>
    <property type="project" value="UniProtKB-KW"/>
</dbReference>
<reference evidence="11" key="1">
    <citation type="submission" date="2016-08" db="EMBL/GenBank/DDBJ databases">
        <authorList>
            <person name="Varghese N."/>
            <person name="Submissions Spin"/>
        </authorList>
    </citation>
    <scope>NUCLEOTIDE SEQUENCE [LARGE SCALE GENOMIC DNA]</scope>
    <source>
        <strain evidence="11">R-53144</strain>
    </source>
</reference>
<dbReference type="STRING" id="1798183.GA0061080_10287"/>
<feature type="transmembrane region" description="Helical" evidence="9">
    <location>
        <begin position="266"/>
        <end position="285"/>
    </location>
</feature>
<dbReference type="PROSITE" id="PS51108">
    <property type="entry name" value="PTS_EIID"/>
    <property type="match status" value="1"/>
</dbReference>
<proteinExistence type="predicted"/>
<evidence type="ECO:0000256" key="6">
    <source>
        <dbReference type="ARBA" id="ARBA00022692"/>
    </source>
</evidence>
<protein>
    <submittedName>
        <fullName evidence="10">PTS system, mannose-specific IID component</fullName>
    </submittedName>
</protein>
<evidence type="ECO:0000313" key="10">
    <source>
        <dbReference type="EMBL" id="SCC12898.1"/>
    </source>
</evidence>
<sequence>MTEIVQESIDLKPETITKKDITIAWLRWYYANEIPHSFDRYLAASLMWGLMPILKKLYKSKSELAAAYQRHLLFFNTQITWGGGTISGIMASLESVRADEVYNKKPISIDNDVLYNTKAGLMGALAGIGDAIDSGTVQYIFIAIALPWAQEGLAIGALFPFFAFVVYQLFVGYYFAQLGFKLGKNAATEVVGNKMQMLIEGLSILGLFMMGILAASYIKVSSSLKFTLSGKDFVIQDTLDKILPGALPLIVVMGLYFYFSKKGLKVTRALIGLTIILGVLAAIGIL</sequence>
<accession>A0A1C4C1E1</accession>
<keyword evidence="8 9" id="KW-0472">Membrane</keyword>
<dbReference type="Pfam" id="PF03613">
    <property type="entry name" value="EIID-AGA"/>
    <property type="match status" value="1"/>
</dbReference>
<evidence type="ECO:0000256" key="8">
    <source>
        <dbReference type="ARBA" id="ARBA00023136"/>
    </source>
</evidence>
<dbReference type="InterPro" id="IPR050303">
    <property type="entry name" value="GatZ_KbaZ_carbometab"/>
</dbReference>
<evidence type="ECO:0000256" key="4">
    <source>
        <dbReference type="ARBA" id="ARBA00022597"/>
    </source>
</evidence>
<dbReference type="OrthoDB" id="9811533at2"/>
<gene>
    <name evidence="10" type="ORF">GA0061080_10287</name>
</gene>
<feature type="transmembrane region" description="Helical" evidence="9">
    <location>
        <begin position="153"/>
        <end position="176"/>
    </location>
</feature>
<comment type="subcellular location">
    <subcellularLocation>
        <location evidence="1">Cell membrane</location>
        <topology evidence="1">Multi-pass membrane protein</topology>
    </subcellularLocation>
</comment>
<evidence type="ECO:0000256" key="7">
    <source>
        <dbReference type="ARBA" id="ARBA00022989"/>
    </source>
</evidence>
<evidence type="ECO:0000256" key="2">
    <source>
        <dbReference type="ARBA" id="ARBA00022448"/>
    </source>
</evidence>
<feature type="transmembrane region" description="Helical" evidence="9">
    <location>
        <begin position="242"/>
        <end position="259"/>
    </location>
</feature>
<keyword evidence="4" id="KW-0762">Sugar transport</keyword>
<keyword evidence="2" id="KW-0813">Transport</keyword>
<keyword evidence="7 9" id="KW-1133">Transmembrane helix</keyword>
<dbReference type="GO" id="GO:0005886">
    <property type="term" value="C:plasma membrane"/>
    <property type="evidence" value="ECO:0007669"/>
    <property type="project" value="UniProtKB-SubCell"/>
</dbReference>
<dbReference type="PANTHER" id="PTHR32502">
    <property type="entry name" value="N-ACETYLGALACTOSAMINE PERMEASE II COMPONENT-RELATED"/>
    <property type="match status" value="1"/>
</dbReference>
<dbReference type="AlphaFoldDB" id="A0A1C4C1E1"/>
<dbReference type="RefSeq" id="WP_065559970.1">
    <property type="nucleotide sequence ID" value="NZ_FMBA01000028.1"/>
</dbReference>